<dbReference type="InterPro" id="IPR005343">
    <property type="entry name" value="Noc2"/>
</dbReference>
<evidence type="ECO:0000313" key="6">
    <source>
        <dbReference type="Proteomes" id="UP001378592"/>
    </source>
</evidence>
<dbReference type="SUPFAM" id="SSF48371">
    <property type="entry name" value="ARM repeat"/>
    <property type="match status" value="1"/>
</dbReference>
<dbReference type="GO" id="GO:0005654">
    <property type="term" value="C:nucleoplasm"/>
    <property type="evidence" value="ECO:0007669"/>
    <property type="project" value="TreeGrafter"/>
</dbReference>
<reference evidence="5 6" key="1">
    <citation type="submission" date="2024-03" db="EMBL/GenBank/DDBJ databases">
        <title>The genome assembly and annotation of the cricket Gryllus longicercus Weissman &amp; Gray.</title>
        <authorList>
            <person name="Szrajer S."/>
            <person name="Gray D."/>
            <person name="Ylla G."/>
        </authorList>
    </citation>
    <scope>NUCLEOTIDE SEQUENCE [LARGE SCALE GENOMIC DNA]</scope>
    <source>
        <strain evidence="5">DAG 2021-001</strain>
        <tissue evidence="5">Whole body minus gut</tissue>
    </source>
</reference>
<feature type="region of interest" description="Disordered" evidence="4">
    <location>
        <begin position="205"/>
        <end position="247"/>
    </location>
</feature>
<evidence type="ECO:0008006" key="7">
    <source>
        <dbReference type="Google" id="ProtNLM"/>
    </source>
</evidence>
<dbReference type="GO" id="GO:0042393">
    <property type="term" value="F:histone binding"/>
    <property type="evidence" value="ECO:0007669"/>
    <property type="project" value="TreeGrafter"/>
</dbReference>
<keyword evidence="3" id="KW-0539">Nucleus</keyword>
<dbReference type="GO" id="GO:0030691">
    <property type="term" value="C:Noc2p-Noc3p complex"/>
    <property type="evidence" value="ECO:0007669"/>
    <property type="project" value="TreeGrafter"/>
</dbReference>
<dbReference type="EMBL" id="JAZDUA010000307">
    <property type="protein sequence ID" value="KAK7861683.1"/>
    <property type="molecule type" value="Genomic_DNA"/>
</dbReference>
<feature type="compositionally biased region" description="Polar residues" evidence="4">
    <location>
        <begin position="812"/>
        <end position="824"/>
    </location>
</feature>
<proteinExistence type="inferred from homology"/>
<accession>A0AAN9VDE3</accession>
<dbReference type="GO" id="GO:0003714">
    <property type="term" value="F:transcription corepressor activity"/>
    <property type="evidence" value="ECO:0007669"/>
    <property type="project" value="TreeGrafter"/>
</dbReference>
<evidence type="ECO:0000256" key="1">
    <source>
        <dbReference type="ARBA" id="ARBA00004123"/>
    </source>
</evidence>
<evidence type="ECO:0000313" key="5">
    <source>
        <dbReference type="EMBL" id="KAK7861683.1"/>
    </source>
</evidence>
<comment type="similarity">
    <text evidence="2">Belongs to the NOC2 family.</text>
</comment>
<sequence length="843" mass="95510">MKPETNIKLGQKKKNALSKQKKADLGAMSVDDFMQSGFDISDESEDERNVDENRNGNIVSSEEDRNDSDSENEGEEEESEDDGEGESEDEDEENDSDIDGLVDDDEEGSEGDEEGTEGDEEGSEGDEEGSEDEKGSEGNEEGSDNEQEGESSNSSKKNKKKVSKNEDDEGDWTSEKFSHKKAVAKLKKSDPEFYKFLQQNDKDLLNFDESDSDTERKGDEEAGGIIHKPPESLEVASDESDYEDGVQRDSRTITLKMVKIWENRLKKTTHKSCETIQEVIHAFHAVLVRVSTEDDDEGAKYVVTGSAVFNAVIQLCVLELQPALKKFLRIPSGKHVDPSKSKSQWTKVSKNISGYISDLVKLLGGVSSTSILAVMLKHLHQMVPFAACFPKLSHPILKKLVILWSTNEDSVRVIAFLCILRLTTHQQNKILEKLLKMMYLSFIRNCKFVSPSTLPAINFMRRSLVEILALDVNVSYQHAFLYIRQLAIHLRNAITVNKKENIQAVYNWQFINSIHLWADLLGATANNPQLQSLVYPLVQVTIGVIKLVPTPQYFPLRFHCTQILIELSKRSCTYIPIMPLLLEVLNTYDFNKRHTKVSMKPMVFTFIVRSSKSDMSENGFKDVIIDTIYKQILEHLSNEAHSISFPDLIIPAASQIKEFLKKCKVHNYCRKMKQLFDKIMENAQVVESERQKVNFKLSDQKSIAAWESQLKLKGTPMSKFYENWIKMYSIQQAKKATRNDEIGDFNLPVLKKRTHEAKPKPEGPVVLFPSDDSDSDVNLPEINGTDEDGPRNKRGKRGSRSGQRNGKIVKPVNTSNSQKMNNVNLDFDDQEDIVEDLKLEDLQ</sequence>
<evidence type="ECO:0000256" key="3">
    <source>
        <dbReference type="ARBA" id="ARBA00023242"/>
    </source>
</evidence>
<dbReference type="Pfam" id="PF03715">
    <property type="entry name" value="Noc2"/>
    <property type="match status" value="1"/>
</dbReference>
<feature type="compositionally biased region" description="Acidic residues" evidence="4">
    <location>
        <begin position="40"/>
        <end position="49"/>
    </location>
</feature>
<dbReference type="GO" id="GO:0000122">
    <property type="term" value="P:negative regulation of transcription by RNA polymerase II"/>
    <property type="evidence" value="ECO:0007669"/>
    <property type="project" value="TreeGrafter"/>
</dbReference>
<evidence type="ECO:0000256" key="4">
    <source>
        <dbReference type="SAM" id="MobiDB-lite"/>
    </source>
</evidence>
<comment type="caution">
    <text evidence="5">The sequence shown here is derived from an EMBL/GenBank/DDBJ whole genome shotgun (WGS) entry which is preliminary data.</text>
</comment>
<dbReference type="Proteomes" id="UP001378592">
    <property type="component" value="Unassembled WGS sequence"/>
</dbReference>
<keyword evidence="6" id="KW-1185">Reference proteome</keyword>
<name>A0AAN9VDE3_9ORTH</name>
<dbReference type="PANTHER" id="PTHR12687:SF4">
    <property type="entry name" value="NUCLEOLAR COMPLEX PROTEIN 2 HOMOLOG"/>
    <property type="match status" value="1"/>
</dbReference>
<feature type="region of interest" description="Disordered" evidence="4">
    <location>
        <begin position="1"/>
        <end position="180"/>
    </location>
</feature>
<feature type="region of interest" description="Disordered" evidence="4">
    <location>
        <begin position="753"/>
        <end position="830"/>
    </location>
</feature>
<dbReference type="GO" id="GO:0005730">
    <property type="term" value="C:nucleolus"/>
    <property type="evidence" value="ECO:0007669"/>
    <property type="project" value="TreeGrafter"/>
</dbReference>
<organism evidence="5 6">
    <name type="scientific">Gryllus longicercus</name>
    <dbReference type="NCBI Taxonomy" id="2509291"/>
    <lineage>
        <taxon>Eukaryota</taxon>
        <taxon>Metazoa</taxon>
        <taxon>Ecdysozoa</taxon>
        <taxon>Arthropoda</taxon>
        <taxon>Hexapoda</taxon>
        <taxon>Insecta</taxon>
        <taxon>Pterygota</taxon>
        <taxon>Neoptera</taxon>
        <taxon>Polyneoptera</taxon>
        <taxon>Orthoptera</taxon>
        <taxon>Ensifera</taxon>
        <taxon>Gryllidea</taxon>
        <taxon>Grylloidea</taxon>
        <taxon>Gryllidae</taxon>
        <taxon>Gryllinae</taxon>
        <taxon>Gryllus</taxon>
    </lineage>
</organism>
<feature type="compositionally biased region" description="Acidic residues" evidence="4">
    <location>
        <begin position="138"/>
        <end position="149"/>
    </location>
</feature>
<gene>
    <name evidence="5" type="ORF">R5R35_005356</name>
</gene>
<dbReference type="GO" id="GO:0042273">
    <property type="term" value="P:ribosomal large subunit biogenesis"/>
    <property type="evidence" value="ECO:0007669"/>
    <property type="project" value="TreeGrafter"/>
</dbReference>
<dbReference type="PANTHER" id="PTHR12687">
    <property type="entry name" value="NUCLEOLAR COMPLEX 2 AND RAD4-RELATED"/>
    <property type="match status" value="1"/>
</dbReference>
<dbReference type="InterPro" id="IPR016024">
    <property type="entry name" value="ARM-type_fold"/>
</dbReference>
<evidence type="ECO:0000256" key="2">
    <source>
        <dbReference type="ARBA" id="ARBA00005907"/>
    </source>
</evidence>
<feature type="compositionally biased region" description="Acidic residues" evidence="4">
    <location>
        <begin position="64"/>
        <end position="131"/>
    </location>
</feature>
<dbReference type="GO" id="GO:0030690">
    <property type="term" value="C:Noc1p-Noc2p complex"/>
    <property type="evidence" value="ECO:0007669"/>
    <property type="project" value="TreeGrafter"/>
</dbReference>
<dbReference type="AlphaFoldDB" id="A0AAN9VDE3"/>
<comment type="subcellular location">
    <subcellularLocation>
        <location evidence="1">Nucleus</location>
    </subcellularLocation>
</comment>
<protein>
    <recommendedName>
        <fullName evidence="7">Nucleolar complex protein 2 homolog</fullName>
    </recommendedName>
</protein>
<feature type="compositionally biased region" description="Basic residues" evidence="4">
    <location>
        <begin position="10"/>
        <end position="20"/>
    </location>
</feature>